<feature type="domain" description="Myb-like" evidence="6">
    <location>
        <begin position="92"/>
        <end position="143"/>
    </location>
</feature>
<keyword evidence="2" id="KW-0238">DNA-binding</keyword>
<dbReference type="OrthoDB" id="2143914at2759"/>
<dbReference type="GeneID" id="94847328"/>
<dbReference type="CDD" id="cd00167">
    <property type="entry name" value="SANT"/>
    <property type="match status" value="1"/>
</dbReference>
<evidence type="ECO:0000256" key="1">
    <source>
        <dbReference type="ARBA" id="ARBA00023015"/>
    </source>
</evidence>
<dbReference type="PROSITE" id="PS51294">
    <property type="entry name" value="HTH_MYB"/>
    <property type="match status" value="1"/>
</dbReference>
<feature type="compositionally biased region" description="Polar residues" evidence="5">
    <location>
        <begin position="407"/>
        <end position="418"/>
    </location>
</feature>
<evidence type="ECO:0000256" key="4">
    <source>
        <dbReference type="ARBA" id="ARBA00023242"/>
    </source>
</evidence>
<evidence type="ECO:0000256" key="3">
    <source>
        <dbReference type="ARBA" id="ARBA00023163"/>
    </source>
</evidence>
<dbReference type="InterPro" id="IPR051575">
    <property type="entry name" value="Myb-like_DNA-bd"/>
</dbReference>
<keyword evidence="9" id="KW-1185">Reference proteome</keyword>
<keyword evidence="4" id="KW-0539">Nucleus</keyword>
<dbReference type="GO" id="GO:0019185">
    <property type="term" value="C:snRNA-activating protein complex"/>
    <property type="evidence" value="ECO:0007669"/>
    <property type="project" value="TreeGrafter"/>
</dbReference>
<dbReference type="RefSeq" id="XP_068347536.1">
    <property type="nucleotide sequence ID" value="XM_068512624.1"/>
</dbReference>
<dbReference type="EMBL" id="MLAK01001321">
    <property type="protein sequence ID" value="OHS94399.1"/>
    <property type="molecule type" value="Genomic_DNA"/>
</dbReference>
<sequence>METLDQSYSIISRYAFNIALQSMPNLMNSAMMELTLSTLDRFIQGEIDAKHVRCEIIDVLGNDAVLDEVMAILNCKYEPPLPEKAPSSGGGLKRRGKRTWSTSEDRRLVYAIHSYGPNWAKVSDFVGAGFGKNGCSQRWLRAVDPSLVHSAWTEAEDVALVSAAYNKDKIRWTKIAAMFGTRSDTQCRYRYKQIEKSGKLHKIINENPHLFQAPQNAETMENKTPSKESCTSQYSFMTNNTETDTKPDNSSNATKNKSTKSTKNNATNYLYNDISKSFSAENMMVKQFTSDEEFEGSRQSNDMILFDCAYSDNILLEGNSSVNLQNNSLFFTNVIDENQTINGNNNNNINNNNSDNNNNNNNDNNDNNNFNQDIKENPKKDGDSVNCGTNLPVQFPPDIEITEEDTTSNWSPYQLLLS</sequence>
<feature type="domain" description="HTH myb-type" evidence="7">
    <location>
        <begin position="144"/>
        <end position="199"/>
    </location>
</feature>
<dbReference type="InterPro" id="IPR009057">
    <property type="entry name" value="Homeodomain-like_sf"/>
</dbReference>
<dbReference type="SUPFAM" id="SSF46689">
    <property type="entry name" value="Homeodomain-like"/>
    <property type="match status" value="2"/>
</dbReference>
<evidence type="ECO:0000256" key="2">
    <source>
        <dbReference type="ARBA" id="ARBA00023125"/>
    </source>
</evidence>
<evidence type="ECO:0000313" key="9">
    <source>
        <dbReference type="Proteomes" id="UP000179807"/>
    </source>
</evidence>
<evidence type="ECO:0000259" key="7">
    <source>
        <dbReference type="PROSITE" id="PS51294"/>
    </source>
</evidence>
<dbReference type="Proteomes" id="UP000179807">
    <property type="component" value="Unassembled WGS sequence"/>
</dbReference>
<feature type="region of interest" description="Disordered" evidence="5">
    <location>
        <begin position="238"/>
        <end position="264"/>
    </location>
</feature>
<dbReference type="VEuPathDB" id="TrichDB:TRFO_39406"/>
<feature type="domain" description="Myb-like" evidence="6">
    <location>
        <begin position="144"/>
        <end position="195"/>
    </location>
</feature>
<accession>A0A1J4J833</accession>
<dbReference type="InterPro" id="IPR001005">
    <property type="entry name" value="SANT/Myb"/>
</dbReference>
<dbReference type="PROSITE" id="PS50090">
    <property type="entry name" value="MYB_LIKE"/>
    <property type="match status" value="2"/>
</dbReference>
<protein>
    <submittedName>
        <fullName evidence="8">Myb-like DNA-binding domain containing protein</fullName>
    </submittedName>
</protein>
<organism evidence="8 9">
    <name type="scientific">Tritrichomonas foetus</name>
    <dbReference type="NCBI Taxonomy" id="1144522"/>
    <lineage>
        <taxon>Eukaryota</taxon>
        <taxon>Metamonada</taxon>
        <taxon>Parabasalia</taxon>
        <taxon>Tritrichomonadida</taxon>
        <taxon>Tritrichomonadidae</taxon>
        <taxon>Tritrichomonas</taxon>
    </lineage>
</organism>
<proteinExistence type="predicted"/>
<feature type="compositionally biased region" description="Low complexity" evidence="5">
    <location>
        <begin position="342"/>
        <end position="371"/>
    </location>
</feature>
<evidence type="ECO:0000313" key="8">
    <source>
        <dbReference type="EMBL" id="OHS94399.1"/>
    </source>
</evidence>
<feature type="region of interest" description="Disordered" evidence="5">
    <location>
        <begin position="342"/>
        <end position="418"/>
    </location>
</feature>
<dbReference type="InterPro" id="IPR017930">
    <property type="entry name" value="Myb_dom"/>
</dbReference>
<feature type="compositionally biased region" description="Basic and acidic residues" evidence="5">
    <location>
        <begin position="373"/>
        <end position="383"/>
    </location>
</feature>
<dbReference type="GO" id="GO:0000978">
    <property type="term" value="F:RNA polymerase II cis-regulatory region sequence-specific DNA binding"/>
    <property type="evidence" value="ECO:0007669"/>
    <property type="project" value="TreeGrafter"/>
</dbReference>
<dbReference type="PANTHER" id="PTHR46621">
    <property type="entry name" value="SNRNA-ACTIVATING PROTEIN COMPLEX SUBUNIT 4"/>
    <property type="match status" value="1"/>
</dbReference>
<name>A0A1J4J833_9EUKA</name>
<gene>
    <name evidence="8" type="ORF">TRFO_39406</name>
</gene>
<dbReference type="Pfam" id="PF00249">
    <property type="entry name" value="Myb_DNA-binding"/>
    <property type="match status" value="2"/>
</dbReference>
<reference evidence="8" key="1">
    <citation type="submission" date="2016-10" db="EMBL/GenBank/DDBJ databases">
        <authorList>
            <person name="Benchimol M."/>
            <person name="Almeida L.G."/>
            <person name="Vasconcelos A.T."/>
            <person name="Perreira-Neves A."/>
            <person name="Rosa I.A."/>
            <person name="Tasca T."/>
            <person name="Bogo M.R."/>
            <person name="de Souza W."/>
        </authorList>
    </citation>
    <scope>NUCLEOTIDE SEQUENCE [LARGE SCALE GENOMIC DNA]</scope>
    <source>
        <strain evidence="8">K</strain>
    </source>
</reference>
<keyword evidence="3" id="KW-0804">Transcription</keyword>
<dbReference type="SMART" id="SM00717">
    <property type="entry name" value="SANT"/>
    <property type="match status" value="2"/>
</dbReference>
<keyword evidence="1" id="KW-0805">Transcription regulation</keyword>
<dbReference type="GO" id="GO:0042796">
    <property type="term" value="P:snRNA transcription by RNA polymerase III"/>
    <property type="evidence" value="ECO:0007669"/>
    <property type="project" value="TreeGrafter"/>
</dbReference>
<evidence type="ECO:0000256" key="5">
    <source>
        <dbReference type="SAM" id="MobiDB-lite"/>
    </source>
</evidence>
<feature type="compositionally biased region" description="Low complexity" evidence="5">
    <location>
        <begin position="249"/>
        <end position="264"/>
    </location>
</feature>
<dbReference type="AlphaFoldDB" id="A0A1J4J833"/>
<evidence type="ECO:0000259" key="6">
    <source>
        <dbReference type="PROSITE" id="PS50090"/>
    </source>
</evidence>
<dbReference type="PANTHER" id="PTHR46621:SF1">
    <property type="entry name" value="SNRNA-ACTIVATING PROTEIN COMPLEX SUBUNIT 4"/>
    <property type="match status" value="1"/>
</dbReference>
<dbReference type="GO" id="GO:0042795">
    <property type="term" value="P:snRNA transcription by RNA polymerase II"/>
    <property type="evidence" value="ECO:0007669"/>
    <property type="project" value="TreeGrafter"/>
</dbReference>
<dbReference type="GO" id="GO:0001006">
    <property type="term" value="F:RNA polymerase III type 3 promoter sequence-specific DNA binding"/>
    <property type="evidence" value="ECO:0007669"/>
    <property type="project" value="TreeGrafter"/>
</dbReference>
<dbReference type="Gene3D" id="1.10.10.60">
    <property type="entry name" value="Homeodomain-like"/>
    <property type="match status" value="2"/>
</dbReference>
<comment type="caution">
    <text evidence="8">The sequence shown here is derived from an EMBL/GenBank/DDBJ whole genome shotgun (WGS) entry which is preliminary data.</text>
</comment>